<evidence type="ECO:0000256" key="5">
    <source>
        <dbReference type="PROSITE-ProRule" id="PRU00723"/>
    </source>
</evidence>
<feature type="domain" description="C3H1-type" evidence="7">
    <location>
        <begin position="15"/>
        <end position="43"/>
    </location>
</feature>
<dbReference type="GO" id="GO:0043484">
    <property type="term" value="P:regulation of RNA splicing"/>
    <property type="evidence" value="ECO:0007669"/>
    <property type="project" value="TreeGrafter"/>
</dbReference>
<feature type="zinc finger region" description="C3H1-type" evidence="5">
    <location>
        <begin position="15"/>
        <end position="43"/>
    </location>
</feature>
<dbReference type="OrthoDB" id="250836at2759"/>
<feature type="non-terminal residue" evidence="8">
    <location>
        <position position="310"/>
    </location>
</feature>
<feature type="compositionally biased region" description="Basic and acidic residues" evidence="6">
    <location>
        <begin position="66"/>
        <end position="75"/>
    </location>
</feature>
<evidence type="ECO:0000256" key="1">
    <source>
        <dbReference type="ARBA" id="ARBA00022723"/>
    </source>
</evidence>
<keyword evidence="2" id="KW-0677">Repeat</keyword>
<dbReference type="InterPro" id="IPR000571">
    <property type="entry name" value="Znf_CCCH"/>
</dbReference>
<keyword evidence="9" id="KW-1185">Reference proteome</keyword>
<dbReference type="PROSITE" id="PS50103">
    <property type="entry name" value="ZF_C3H1"/>
    <property type="match status" value="1"/>
</dbReference>
<evidence type="ECO:0000256" key="6">
    <source>
        <dbReference type="SAM" id="MobiDB-lite"/>
    </source>
</evidence>
<keyword evidence="4 5" id="KW-0862">Zinc</keyword>
<comment type="caution">
    <text evidence="8">The sequence shown here is derived from an EMBL/GenBank/DDBJ whole genome shotgun (WGS) entry which is preliminary data.</text>
</comment>
<organism evidence="8 9">
    <name type="scientific">Allacma fusca</name>
    <dbReference type="NCBI Taxonomy" id="39272"/>
    <lineage>
        <taxon>Eukaryota</taxon>
        <taxon>Metazoa</taxon>
        <taxon>Ecdysozoa</taxon>
        <taxon>Arthropoda</taxon>
        <taxon>Hexapoda</taxon>
        <taxon>Collembola</taxon>
        <taxon>Symphypleona</taxon>
        <taxon>Sminthuridae</taxon>
        <taxon>Allacma</taxon>
    </lineage>
</organism>
<evidence type="ECO:0000313" key="8">
    <source>
        <dbReference type="EMBL" id="CAG7734555.1"/>
    </source>
</evidence>
<reference evidence="8" key="1">
    <citation type="submission" date="2021-06" db="EMBL/GenBank/DDBJ databases">
        <authorList>
            <person name="Hodson N. C."/>
            <person name="Mongue J. A."/>
            <person name="Jaron S. K."/>
        </authorList>
    </citation>
    <scope>NUCLEOTIDE SEQUENCE</scope>
</reference>
<proteinExistence type="predicted"/>
<feature type="region of interest" description="Disordered" evidence="6">
    <location>
        <begin position="40"/>
        <end position="99"/>
    </location>
</feature>
<keyword evidence="1 5" id="KW-0479">Metal-binding</keyword>
<evidence type="ECO:0000256" key="3">
    <source>
        <dbReference type="ARBA" id="ARBA00022771"/>
    </source>
</evidence>
<dbReference type="AlphaFoldDB" id="A0A8J2P7B5"/>
<evidence type="ECO:0000313" key="9">
    <source>
        <dbReference type="Proteomes" id="UP000708208"/>
    </source>
</evidence>
<dbReference type="PANTHER" id="PTHR12675:SF6">
    <property type="entry name" value="ZINC FINGER CCCH DOMAIN-CONTAINING PROTEIN 10"/>
    <property type="match status" value="1"/>
</dbReference>
<evidence type="ECO:0000256" key="2">
    <source>
        <dbReference type="ARBA" id="ARBA00022737"/>
    </source>
</evidence>
<protein>
    <recommendedName>
        <fullName evidence="7">C3H1-type domain-containing protein</fullName>
    </recommendedName>
</protein>
<dbReference type="GO" id="GO:0008270">
    <property type="term" value="F:zinc ion binding"/>
    <property type="evidence" value="ECO:0007669"/>
    <property type="project" value="UniProtKB-KW"/>
</dbReference>
<dbReference type="GO" id="GO:0003723">
    <property type="term" value="F:RNA binding"/>
    <property type="evidence" value="ECO:0007669"/>
    <property type="project" value="TreeGrafter"/>
</dbReference>
<dbReference type="PANTHER" id="PTHR12675">
    <property type="entry name" value="MUSCLEBLIND-LIKE PROTEIN"/>
    <property type="match status" value="1"/>
</dbReference>
<name>A0A8J2P7B5_9HEXA</name>
<evidence type="ECO:0000256" key="4">
    <source>
        <dbReference type="ARBA" id="ARBA00022833"/>
    </source>
</evidence>
<sequence length="310" mass="33337">ARNGFGRGSSNCKGDNEIPICKDNLKGLCDRPPGGCKFRHANPVDNYGGSQNRRRAGSQTFYDAGPEPKRNHYSTDYDDYGSTGSYTPPPPPLPPQSNYSSSFSVYHDAGSHIHGGGMTHNNQSNIYNNGAGRNGFVTQGTPMNDISAMTTFSSNQVSSSNSAAAAMKALEDENFMLKRRIEELKKQVSDLVATNEYLLSQNAHLRINNMNITKEVQVQGVSAGGPAGSVVQTLVSMSQPIGINSSLSGTSAQPLSTITSLPTVSITPVSMSQPLPVVSMAQHSQAQTVYPLVTTQDPYLVPYHKKNFFL</sequence>
<dbReference type="EMBL" id="CAJVCH010271525">
    <property type="protein sequence ID" value="CAG7734555.1"/>
    <property type="molecule type" value="Genomic_DNA"/>
</dbReference>
<dbReference type="Proteomes" id="UP000708208">
    <property type="component" value="Unassembled WGS sequence"/>
</dbReference>
<gene>
    <name evidence="8" type="ORF">AFUS01_LOCUS22938</name>
</gene>
<evidence type="ECO:0000259" key="7">
    <source>
        <dbReference type="PROSITE" id="PS50103"/>
    </source>
</evidence>
<accession>A0A8J2P7B5</accession>
<keyword evidence="3 5" id="KW-0863">Zinc-finger</keyword>